<name>A0AA96UYS1_9EURY</name>
<dbReference type="InterPro" id="IPR010146">
    <property type="entry name" value="CRISPR-assoc_prot_Csn2-typ"/>
</dbReference>
<dbReference type="Proteomes" id="UP001302978">
    <property type="component" value="Chromosome"/>
</dbReference>
<dbReference type="EMBL" id="CP131059">
    <property type="protein sequence ID" value="WNY23124.1"/>
    <property type="molecule type" value="Genomic_DNA"/>
</dbReference>
<evidence type="ECO:0000313" key="1">
    <source>
        <dbReference type="EMBL" id="WNY23124.1"/>
    </source>
</evidence>
<dbReference type="AlphaFoldDB" id="A0AA96UYS1"/>
<gene>
    <name evidence="1" type="ORF">MmiHf6_04260</name>
</gene>
<evidence type="ECO:0000313" key="2">
    <source>
        <dbReference type="Proteomes" id="UP001302978"/>
    </source>
</evidence>
<accession>A0AA96UYS1</accession>
<proteinExistence type="predicted"/>
<reference evidence="1 2" key="1">
    <citation type="submission" date="2023-07" db="EMBL/GenBank/DDBJ databases">
        <title>Closed genoem sequence of Methanomicrococcus sp. Hf6.</title>
        <authorList>
            <person name="Poehlein A."/>
            <person name="Protasov E."/>
            <person name="Platt K."/>
            <person name="Reeh H."/>
            <person name="Daniel R."/>
            <person name="Brune A."/>
        </authorList>
    </citation>
    <scope>NUCLEOTIDE SEQUENCE [LARGE SCALE GENOMIC DNA]</scope>
    <source>
        <strain evidence="1 2">Hf6</strain>
    </source>
</reference>
<dbReference type="KEGG" id="mehf:MmiHf6_04260"/>
<dbReference type="InterPro" id="IPR038600">
    <property type="entry name" value="Csn2_sf"/>
</dbReference>
<sequence length="224" mass="26116">MDEPIEFKDGSINVLIIENPSFMTKMIGEIWGQSNNEEGGFELFENEKSLTFTNNVELIVNPFSADVNERDLLTKLYAEMKKDALDEELFMSTNTFLSEIEKNVREIMERQKLLLESETPDVVGLFKLLGVHFSVSNSLVERMCDYIDICSEYRKTKLFIFVNLKSFLTESEIIQLYIHSTYLKKPILLIENRQLPRLDYEIMRVIDLNLCEIPISDAKDNDIY</sequence>
<keyword evidence="2" id="KW-1185">Reference proteome</keyword>
<organism evidence="1 2">
    <name type="scientific">Methanimicrococcus hongohii</name>
    <dbReference type="NCBI Taxonomy" id="3028295"/>
    <lineage>
        <taxon>Archaea</taxon>
        <taxon>Methanobacteriati</taxon>
        <taxon>Methanobacteriota</taxon>
        <taxon>Stenosarchaea group</taxon>
        <taxon>Methanomicrobia</taxon>
        <taxon>Methanosarcinales</taxon>
        <taxon>Methanosarcinaceae</taxon>
        <taxon>Methanimicrococcus</taxon>
    </lineage>
</organism>
<evidence type="ECO:0008006" key="3">
    <source>
        <dbReference type="Google" id="ProtNLM"/>
    </source>
</evidence>
<protein>
    <recommendedName>
        <fullName evidence="3">Type II-A CRISPR-associated protein Csn2</fullName>
    </recommendedName>
</protein>
<dbReference type="Pfam" id="PF09711">
    <property type="entry name" value="Cas_Csn2"/>
    <property type="match status" value="1"/>
</dbReference>
<dbReference type="Gene3D" id="3.40.50.11940">
    <property type="match status" value="2"/>
</dbReference>
<dbReference type="NCBIfam" id="TIGR01866">
    <property type="entry name" value="cas_Csn2"/>
    <property type="match status" value="1"/>
</dbReference>